<evidence type="ECO:0000313" key="1">
    <source>
        <dbReference type="EMBL" id="TEU30538.1"/>
    </source>
</evidence>
<reference evidence="1 2" key="1">
    <citation type="submission" date="2019-03" db="EMBL/GenBank/DDBJ databases">
        <title>Alkanindiges illinoisensis: a potential pathogenic isolated from ascites of a gastric cancer patient with abdominal metastasis.</title>
        <authorList>
            <person name="Hu X."/>
            <person name="Yang B."/>
            <person name="Yan X."/>
            <person name="Lin L."/>
            <person name="Zhao H."/>
            <person name="Zhou F."/>
            <person name="Su B."/>
            <person name="Chen J."/>
            <person name="Rui Y."/>
            <person name="Wang Q."/>
            <person name="Zheng L."/>
        </authorList>
    </citation>
    <scope>NUCLEOTIDE SEQUENCE [LARGE SCALE GENOMIC DNA]</scope>
    <source>
        <strain evidence="1 2">NFYY 23406</strain>
    </source>
</reference>
<keyword evidence="2" id="KW-1185">Reference proteome</keyword>
<evidence type="ECO:0000313" key="2">
    <source>
        <dbReference type="Proteomes" id="UP000297834"/>
    </source>
</evidence>
<proteinExistence type="predicted"/>
<dbReference type="OrthoDB" id="6716590at2"/>
<comment type="caution">
    <text evidence="1">The sequence shown here is derived from an EMBL/GenBank/DDBJ whole genome shotgun (WGS) entry which is preliminary data.</text>
</comment>
<name>A0A4Y7XFD8_9GAMM</name>
<protein>
    <submittedName>
        <fullName evidence="1">Uncharacterized protein</fullName>
    </submittedName>
</protein>
<dbReference type="Proteomes" id="UP000297834">
    <property type="component" value="Unassembled WGS sequence"/>
</dbReference>
<organism evidence="1 2">
    <name type="scientific">Alkanindiges illinoisensis</name>
    <dbReference type="NCBI Taxonomy" id="197183"/>
    <lineage>
        <taxon>Bacteria</taxon>
        <taxon>Pseudomonadati</taxon>
        <taxon>Pseudomonadota</taxon>
        <taxon>Gammaproteobacteria</taxon>
        <taxon>Moraxellales</taxon>
        <taxon>Moraxellaceae</taxon>
        <taxon>Alkanindiges</taxon>
    </lineage>
</organism>
<dbReference type="EMBL" id="SNTY01000007">
    <property type="protein sequence ID" value="TEU30538.1"/>
    <property type="molecule type" value="Genomic_DNA"/>
</dbReference>
<dbReference type="AlphaFoldDB" id="A0A4Y7XFD8"/>
<gene>
    <name evidence="1" type="ORF">E2B99_01665</name>
</gene>
<sequence length="582" mass="63019">MPSLSNHTSLAKQHLAKYRLTKLTQAIILGLSSALLFSGCGGDSPTTRTSNDDTTTPETTYKLTVTSPVKLHNAVVTIIDSTTGKQIDQKTINDGSEVSFDIKEAFAKGGRVLVAEIAGKDNSSTYFDPAVGDMAKLDMPLHSTFIMLPVASSTIVGPFTEIAYQRLLVRANNLNASKTDLGKIKADDLVQALAFSNQEVSSTFRVNPVALVPAISSLADLSKFIIDTKDVINPPNTISQYLNIFFAAGHIKLQQTENPNDPTPMLTFAKRAGADMRDGSLDGMTLAGDGVNGTVFLENPIITQQIVNTDPTFNNRTNIAELKDALAITQKAARESYAARLGGAEDAAHKDKLGGAMAVLFDSLSNPDAAGRDYFAKVDFVTGLHPTINEAFSVPSPRSFGAGNYKHAFGLGSIKLTKEPQKIRNSNCEFVSYSDPDAEVKDHVARTQNIDCEIGANADGALGNYNVIENLIGFYTTANDQCKLDIYFNGDIKLTNGQKTFSSSINRDQSDSVIRLQPDTQDYVLNVASAERNKPEIMQLRITNQNIISATTGILDSQNPFPKELNRPDMVCTEFKPVFNKP</sequence>
<dbReference type="RefSeq" id="WP_134243260.1">
    <property type="nucleotide sequence ID" value="NZ_SNTY01000007.1"/>
</dbReference>
<accession>A0A4Y7XFD8</accession>